<dbReference type="EMBL" id="SOIP01000280">
    <property type="protein sequence ID" value="TET80988.1"/>
    <property type="molecule type" value="Genomic_DNA"/>
</dbReference>
<evidence type="ECO:0000313" key="3">
    <source>
        <dbReference type="EMBL" id="TET80988.1"/>
    </source>
</evidence>
<name>A0A523XNX3_UNCT6</name>
<evidence type="ECO:0000256" key="1">
    <source>
        <dbReference type="SAM" id="MobiDB-lite"/>
    </source>
</evidence>
<organism evidence="3 4">
    <name type="scientific">candidate division TA06 bacterium</name>
    <dbReference type="NCBI Taxonomy" id="2250710"/>
    <lineage>
        <taxon>Bacteria</taxon>
        <taxon>Bacteria division TA06</taxon>
    </lineage>
</organism>
<dbReference type="PANTHER" id="PTHR36966:SF1">
    <property type="entry name" value="REP-ASSOCIATED TYROSINE TRANSPOSASE"/>
    <property type="match status" value="1"/>
</dbReference>
<evidence type="ECO:0000313" key="4">
    <source>
        <dbReference type="Proteomes" id="UP000315534"/>
    </source>
</evidence>
<dbReference type="SMART" id="SM01321">
    <property type="entry name" value="Y1_Tnp"/>
    <property type="match status" value="1"/>
</dbReference>
<dbReference type="Gene3D" id="3.30.70.1290">
    <property type="entry name" value="Transposase IS200-like"/>
    <property type="match status" value="1"/>
</dbReference>
<proteinExistence type="predicted"/>
<dbReference type="SUPFAM" id="SSF143422">
    <property type="entry name" value="Transposase IS200-like"/>
    <property type="match status" value="1"/>
</dbReference>
<dbReference type="GO" id="GO:0006313">
    <property type="term" value="P:DNA transposition"/>
    <property type="evidence" value="ECO:0007669"/>
    <property type="project" value="InterPro"/>
</dbReference>
<dbReference type="InterPro" id="IPR052715">
    <property type="entry name" value="RAYT_transposase"/>
</dbReference>
<dbReference type="InterPro" id="IPR036515">
    <property type="entry name" value="Transposase_17_sf"/>
</dbReference>
<gene>
    <name evidence="3" type="ORF">E3J38_04680</name>
</gene>
<sequence length="181" mass="21503">MKFHRKKRNRRSLRLRGYDYSQAGAYFVTICIHDQDCLFGQVVEGETRLSEYGGVVSKCWNELSFHYPYVETDEYAVMPNHLHGIIVITASTEPDLRSTHNHHALGQIVGYFKYQSTKEINERRRTPGARVWQRNYYEHVIRSEDELNRIRKYIAENPLKWEMDPENPEGQKPKKKEAWEV</sequence>
<dbReference type="PANTHER" id="PTHR36966">
    <property type="entry name" value="REP-ASSOCIATED TYROSINE TRANSPOSASE"/>
    <property type="match status" value="1"/>
</dbReference>
<dbReference type="InterPro" id="IPR002686">
    <property type="entry name" value="Transposase_17"/>
</dbReference>
<dbReference type="Proteomes" id="UP000315534">
    <property type="component" value="Unassembled WGS sequence"/>
</dbReference>
<dbReference type="AlphaFoldDB" id="A0A523XNX3"/>
<dbReference type="GO" id="GO:0043565">
    <property type="term" value="F:sequence-specific DNA binding"/>
    <property type="evidence" value="ECO:0007669"/>
    <property type="project" value="TreeGrafter"/>
</dbReference>
<comment type="caution">
    <text evidence="3">The sequence shown here is derived from an EMBL/GenBank/DDBJ whole genome shotgun (WGS) entry which is preliminary data.</text>
</comment>
<dbReference type="GO" id="GO:0004803">
    <property type="term" value="F:transposase activity"/>
    <property type="evidence" value="ECO:0007669"/>
    <property type="project" value="InterPro"/>
</dbReference>
<accession>A0A523XNX3</accession>
<evidence type="ECO:0000259" key="2">
    <source>
        <dbReference type="SMART" id="SM01321"/>
    </source>
</evidence>
<reference evidence="3 4" key="1">
    <citation type="submission" date="2019-03" db="EMBL/GenBank/DDBJ databases">
        <title>Metabolic potential of uncultured bacteria and archaea associated with petroleum seepage in deep-sea sediments.</title>
        <authorList>
            <person name="Dong X."/>
            <person name="Hubert C."/>
        </authorList>
    </citation>
    <scope>NUCLEOTIDE SEQUENCE [LARGE SCALE GENOMIC DNA]</scope>
    <source>
        <strain evidence="3">E29_bin36</strain>
    </source>
</reference>
<protein>
    <submittedName>
        <fullName evidence="3">Transposase</fullName>
    </submittedName>
</protein>
<feature type="region of interest" description="Disordered" evidence="1">
    <location>
        <begin position="161"/>
        <end position="181"/>
    </location>
</feature>
<feature type="domain" description="Transposase IS200-like" evidence="2">
    <location>
        <begin position="21"/>
        <end position="157"/>
    </location>
</feature>